<dbReference type="Proteomes" id="UP001054945">
    <property type="component" value="Unassembled WGS sequence"/>
</dbReference>
<evidence type="ECO:0000256" key="1">
    <source>
        <dbReference type="SAM" id="Phobius"/>
    </source>
</evidence>
<keyword evidence="3" id="KW-1185">Reference proteome</keyword>
<protein>
    <submittedName>
        <fullName evidence="2">Uncharacterized protein</fullName>
    </submittedName>
</protein>
<evidence type="ECO:0000313" key="3">
    <source>
        <dbReference type="Proteomes" id="UP001054945"/>
    </source>
</evidence>
<sequence length="166" mass="19446">MRCYHIKRKISNSFLDSLTSLSEFSGIPLCWKNSRKTYLIFLLNFRFPPVLAAVYAYIAYEEEHVATIWLYGNVVNGKKYKAAVTFTSGYTYYVMYTELPIFITFSICTLLQRYGSFLLKYKKLLQITNFSAMSANLMKLIDEYNKIENNMCLLKHTYRDHCSSCC</sequence>
<keyword evidence="1" id="KW-0472">Membrane</keyword>
<keyword evidence="1" id="KW-1133">Transmembrane helix</keyword>
<dbReference type="AlphaFoldDB" id="A0AAV4MNP6"/>
<evidence type="ECO:0000313" key="2">
    <source>
        <dbReference type="EMBL" id="GIX73460.1"/>
    </source>
</evidence>
<proteinExistence type="predicted"/>
<feature type="transmembrane region" description="Helical" evidence="1">
    <location>
        <begin position="90"/>
        <end position="111"/>
    </location>
</feature>
<name>A0AAV4MNP6_CAEEX</name>
<feature type="transmembrane region" description="Helical" evidence="1">
    <location>
        <begin position="38"/>
        <end position="60"/>
    </location>
</feature>
<reference evidence="2 3" key="1">
    <citation type="submission" date="2021-06" db="EMBL/GenBank/DDBJ databases">
        <title>Caerostris extrusa draft genome.</title>
        <authorList>
            <person name="Kono N."/>
            <person name="Arakawa K."/>
        </authorList>
    </citation>
    <scope>NUCLEOTIDE SEQUENCE [LARGE SCALE GENOMIC DNA]</scope>
</reference>
<accession>A0AAV4MNP6</accession>
<organism evidence="2 3">
    <name type="scientific">Caerostris extrusa</name>
    <name type="common">Bark spider</name>
    <name type="synonym">Caerostris bankana</name>
    <dbReference type="NCBI Taxonomy" id="172846"/>
    <lineage>
        <taxon>Eukaryota</taxon>
        <taxon>Metazoa</taxon>
        <taxon>Ecdysozoa</taxon>
        <taxon>Arthropoda</taxon>
        <taxon>Chelicerata</taxon>
        <taxon>Arachnida</taxon>
        <taxon>Araneae</taxon>
        <taxon>Araneomorphae</taxon>
        <taxon>Entelegynae</taxon>
        <taxon>Araneoidea</taxon>
        <taxon>Araneidae</taxon>
        <taxon>Caerostris</taxon>
    </lineage>
</organism>
<dbReference type="EMBL" id="BPLR01019954">
    <property type="protein sequence ID" value="GIX73460.1"/>
    <property type="molecule type" value="Genomic_DNA"/>
</dbReference>
<keyword evidence="1" id="KW-0812">Transmembrane</keyword>
<comment type="caution">
    <text evidence="2">The sequence shown here is derived from an EMBL/GenBank/DDBJ whole genome shotgun (WGS) entry which is preliminary data.</text>
</comment>
<gene>
    <name evidence="2" type="ORF">CEXT_89561</name>
</gene>